<dbReference type="EMBL" id="PZQS01000006">
    <property type="protein sequence ID" value="PVD29297.1"/>
    <property type="molecule type" value="Genomic_DNA"/>
</dbReference>
<name>A0A2T7P799_POMCA</name>
<feature type="transmembrane region" description="Helical" evidence="2">
    <location>
        <begin position="34"/>
        <end position="58"/>
    </location>
</feature>
<sequence length="215" mass="23876">MYSTRACKSELTLSTELTAGPPCVAAMEDSTQLLMIIACVLGGLLVLLLSSVVCFWCFKGRKGADDEDKVLTKKYAVNGLDEESGNSNQMFKRTPDDRSSIGSATSLNQRGSQSPMLGRKTIKFERPERKMVSEHVQPTPGSQTALNQQLGIRDTRDYQTMGITRVRLTTFIVTILYFFLSFLLEIKPCSSTCNESMLESERKTFQCVQTRVSSG</sequence>
<evidence type="ECO:0000256" key="1">
    <source>
        <dbReference type="SAM" id="MobiDB-lite"/>
    </source>
</evidence>
<dbReference type="AlphaFoldDB" id="A0A2T7P799"/>
<dbReference type="OrthoDB" id="270970at2759"/>
<keyword evidence="2" id="KW-0812">Transmembrane</keyword>
<dbReference type="Proteomes" id="UP000245119">
    <property type="component" value="Linkage Group LG6"/>
</dbReference>
<evidence type="ECO:0000256" key="2">
    <source>
        <dbReference type="SAM" id="Phobius"/>
    </source>
</evidence>
<gene>
    <name evidence="3" type="ORF">C0Q70_11894</name>
</gene>
<accession>A0A2T7P799</accession>
<feature type="transmembrane region" description="Helical" evidence="2">
    <location>
        <begin position="166"/>
        <end position="184"/>
    </location>
</feature>
<organism evidence="3 4">
    <name type="scientific">Pomacea canaliculata</name>
    <name type="common">Golden apple snail</name>
    <dbReference type="NCBI Taxonomy" id="400727"/>
    <lineage>
        <taxon>Eukaryota</taxon>
        <taxon>Metazoa</taxon>
        <taxon>Spiralia</taxon>
        <taxon>Lophotrochozoa</taxon>
        <taxon>Mollusca</taxon>
        <taxon>Gastropoda</taxon>
        <taxon>Caenogastropoda</taxon>
        <taxon>Architaenioglossa</taxon>
        <taxon>Ampullarioidea</taxon>
        <taxon>Ampullariidae</taxon>
        <taxon>Pomacea</taxon>
    </lineage>
</organism>
<protein>
    <submittedName>
        <fullName evidence="3">Uncharacterized protein</fullName>
    </submittedName>
</protein>
<comment type="caution">
    <text evidence="3">The sequence shown here is derived from an EMBL/GenBank/DDBJ whole genome shotgun (WGS) entry which is preliminary data.</text>
</comment>
<keyword evidence="2" id="KW-0472">Membrane</keyword>
<keyword evidence="2" id="KW-1133">Transmembrane helix</keyword>
<feature type="region of interest" description="Disordered" evidence="1">
    <location>
        <begin position="83"/>
        <end position="114"/>
    </location>
</feature>
<proteinExistence type="predicted"/>
<dbReference type="STRING" id="400727.A0A2T7P799"/>
<evidence type="ECO:0000313" key="3">
    <source>
        <dbReference type="EMBL" id="PVD29297.1"/>
    </source>
</evidence>
<evidence type="ECO:0000313" key="4">
    <source>
        <dbReference type="Proteomes" id="UP000245119"/>
    </source>
</evidence>
<feature type="compositionally biased region" description="Polar residues" evidence="1">
    <location>
        <begin position="100"/>
        <end position="114"/>
    </location>
</feature>
<reference evidence="3 4" key="1">
    <citation type="submission" date="2018-04" db="EMBL/GenBank/DDBJ databases">
        <title>The genome of golden apple snail Pomacea canaliculata provides insight into stress tolerance and invasive adaptation.</title>
        <authorList>
            <person name="Liu C."/>
            <person name="Liu B."/>
            <person name="Ren Y."/>
            <person name="Zhang Y."/>
            <person name="Wang H."/>
            <person name="Li S."/>
            <person name="Jiang F."/>
            <person name="Yin L."/>
            <person name="Zhang G."/>
            <person name="Qian W."/>
            <person name="Fan W."/>
        </authorList>
    </citation>
    <scope>NUCLEOTIDE SEQUENCE [LARGE SCALE GENOMIC DNA]</scope>
    <source>
        <strain evidence="3">SZHN2017</strain>
        <tissue evidence="3">Muscle</tissue>
    </source>
</reference>
<keyword evidence="4" id="KW-1185">Reference proteome</keyword>